<feature type="transmembrane region" description="Helical" evidence="2">
    <location>
        <begin position="12"/>
        <end position="31"/>
    </location>
</feature>
<keyword evidence="2" id="KW-0812">Transmembrane</keyword>
<proteinExistence type="predicted"/>
<dbReference type="Proteomes" id="UP001497516">
    <property type="component" value="Chromosome 4"/>
</dbReference>
<dbReference type="SUPFAM" id="SSF57850">
    <property type="entry name" value="RING/U-box"/>
    <property type="match status" value="1"/>
</dbReference>
<dbReference type="GO" id="GO:0008270">
    <property type="term" value="F:zinc ion binding"/>
    <property type="evidence" value="ECO:0007669"/>
    <property type="project" value="UniProtKB-KW"/>
</dbReference>
<evidence type="ECO:0000259" key="3">
    <source>
        <dbReference type="PROSITE" id="PS50089"/>
    </source>
</evidence>
<dbReference type="PANTHER" id="PTHR47662">
    <property type="entry name" value="RING-TYPE DOMAIN-CONTAINING PROTEIN"/>
    <property type="match status" value="1"/>
</dbReference>
<gene>
    <name evidence="4" type="ORF">LTRI10_LOCUS21664</name>
</gene>
<keyword evidence="2" id="KW-1133">Transmembrane helix</keyword>
<dbReference type="PROSITE" id="PS50089">
    <property type="entry name" value="ZF_RING_2"/>
    <property type="match status" value="1"/>
</dbReference>
<dbReference type="SMART" id="SM00184">
    <property type="entry name" value="RING"/>
    <property type="match status" value="1"/>
</dbReference>
<evidence type="ECO:0000313" key="5">
    <source>
        <dbReference type="Proteomes" id="UP001497516"/>
    </source>
</evidence>
<keyword evidence="1" id="KW-0863">Zinc-finger</keyword>
<dbReference type="AlphaFoldDB" id="A0AAV2E2W8"/>
<dbReference type="CDD" id="cd16454">
    <property type="entry name" value="RING-H2_PA-TM-RING"/>
    <property type="match status" value="1"/>
</dbReference>
<dbReference type="InterPro" id="IPR013083">
    <property type="entry name" value="Znf_RING/FYVE/PHD"/>
</dbReference>
<evidence type="ECO:0000256" key="2">
    <source>
        <dbReference type="SAM" id="Phobius"/>
    </source>
</evidence>
<dbReference type="Pfam" id="PF13639">
    <property type="entry name" value="zf-RING_2"/>
    <property type="match status" value="1"/>
</dbReference>
<dbReference type="EMBL" id="OZ034817">
    <property type="protein sequence ID" value="CAL1380205.1"/>
    <property type="molecule type" value="Genomic_DNA"/>
</dbReference>
<dbReference type="Gene3D" id="3.30.40.10">
    <property type="entry name" value="Zinc/RING finger domain, C3HC4 (zinc finger)"/>
    <property type="match status" value="1"/>
</dbReference>
<evidence type="ECO:0000313" key="4">
    <source>
        <dbReference type="EMBL" id="CAL1380205.1"/>
    </source>
</evidence>
<sequence>MATMIPTIFSELYTVALFFSSLLLLKFRVLLRSLPRSDRPTAQSDQNRVSSIEAKFPAAPYYSGPKSAAECAVCLSDFCRGESVRTLSCKHVFHRDCLDRWLTSPAGLAGPSCPLCRTRLALPAPEERKGTAAAVDDCGGGEWGRREMFALLAKFREEGSNVRRPR</sequence>
<reference evidence="4 5" key="1">
    <citation type="submission" date="2024-04" db="EMBL/GenBank/DDBJ databases">
        <authorList>
            <person name="Fracassetti M."/>
        </authorList>
    </citation>
    <scope>NUCLEOTIDE SEQUENCE [LARGE SCALE GENOMIC DNA]</scope>
</reference>
<keyword evidence="1" id="KW-0479">Metal-binding</keyword>
<dbReference type="InterPro" id="IPR001841">
    <property type="entry name" value="Znf_RING"/>
</dbReference>
<dbReference type="PANTHER" id="PTHR47662:SF1">
    <property type="entry name" value="RING-TYPE DOMAIN-CONTAINING PROTEIN"/>
    <property type="match status" value="1"/>
</dbReference>
<name>A0AAV2E2W8_9ROSI</name>
<organism evidence="4 5">
    <name type="scientific">Linum trigynum</name>
    <dbReference type="NCBI Taxonomy" id="586398"/>
    <lineage>
        <taxon>Eukaryota</taxon>
        <taxon>Viridiplantae</taxon>
        <taxon>Streptophyta</taxon>
        <taxon>Embryophyta</taxon>
        <taxon>Tracheophyta</taxon>
        <taxon>Spermatophyta</taxon>
        <taxon>Magnoliopsida</taxon>
        <taxon>eudicotyledons</taxon>
        <taxon>Gunneridae</taxon>
        <taxon>Pentapetalae</taxon>
        <taxon>rosids</taxon>
        <taxon>fabids</taxon>
        <taxon>Malpighiales</taxon>
        <taxon>Linaceae</taxon>
        <taxon>Linum</taxon>
    </lineage>
</organism>
<accession>A0AAV2E2W8</accession>
<keyword evidence="1" id="KW-0862">Zinc</keyword>
<keyword evidence="2" id="KW-0472">Membrane</keyword>
<evidence type="ECO:0000256" key="1">
    <source>
        <dbReference type="PROSITE-ProRule" id="PRU00175"/>
    </source>
</evidence>
<protein>
    <recommendedName>
        <fullName evidence="3">RING-type domain-containing protein</fullName>
    </recommendedName>
</protein>
<feature type="domain" description="RING-type" evidence="3">
    <location>
        <begin position="71"/>
        <end position="117"/>
    </location>
</feature>
<keyword evidence="5" id="KW-1185">Reference proteome</keyword>